<evidence type="ECO:0000313" key="10">
    <source>
        <dbReference type="Proteomes" id="UP000639643"/>
    </source>
</evidence>
<keyword evidence="4" id="KW-0238">DNA-binding</keyword>
<protein>
    <recommendedName>
        <fullName evidence="8">Zn(2)-C6 fungal-type domain-containing protein</fullName>
    </recommendedName>
</protein>
<dbReference type="SMART" id="SM00066">
    <property type="entry name" value="GAL4"/>
    <property type="match status" value="1"/>
</dbReference>
<feature type="compositionally biased region" description="Low complexity" evidence="7">
    <location>
        <begin position="345"/>
        <end position="359"/>
    </location>
</feature>
<sequence>MEQQQQQQQQHRQPSYRQQQQQQQQTAGSRRDNTVPLISPPHTPAAPLIDHRIDLDVKVNTKVPSEAPTQTKKKRASRPKARSGCITCKIRRVKCDERKPTCFRCEKADIKCDGYVKEVAEARKTAERRALIVAAQSAKRQILPRPEASKAAAAGQQTTAAATPTLRINPNSLRLDPSDVSYYDLFRRQLVKDLSGSCHSDFWSRIVLCEAARDPCVRESVLAIGALARTLFFATATSNRLGSMPPRLRKWEEVVSCEGYIDHHHRAALRHHVSAVSEYRRRIQQAGLSSRSVVIMTLLLIAFEFIQGNMKSVDSLMMNGMRLIQDSVSIMKGPMKKSIYDLRSSPESTPSPASTTSAPQREEEIDDIGHLIPCLSLMSGFTHFFNSHRATIHLMNSTPTPELPEPGVTPVAKLQTLWGQYFTRAVVFIMRAMQLQLASLPHPDPDAALREQPTHLACIRMWGSVLDQYLADDPLDEATRRALKMIQIHRLVVRIVVACCLDRSDMAYDAYEPQFRELLGMTVDFMRSDPEPLSRIAFTFAEGLTTPLTVIVSKCRNHDLRMRAARLMASLSWRDGAWDGKALVVGKMGVVMLEESARDAEGRVPAGSRWGWMDAKWDLERREVVSTYLRLNASGAVEGAPTHAQLVLDIDAPLDACGRFGCHGRHDPYEPFSD</sequence>
<proteinExistence type="predicted"/>
<keyword evidence="2" id="KW-0862">Zinc</keyword>
<feature type="domain" description="Zn(2)-C6 fungal-type" evidence="8">
    <location>
        <begin position="84"/>
        <end position="112"/>
    </location>
</feature>
<dbReference type="PANTHER" id="PTHR36206:SF12">
    <property type="entry name" value="ASPERCRYPTIN BIOSYNTHESIS CLUSTER-SPECIFIC TRANSCRIPTION REGULATOR ATNN-RELATED"/>
    <property type="match status" value="1"/>
</dbReference>
<feature type="region of interest" description="Disordered" evidence="7">
    <location>
        <begin position="341"/>
        <end position="362"/>
    </location>
</feature>
<dbReference type="PANTHER" id="PTHR36206">
    <property type="entry name" value="ASPERCRYPTIN BIOSYNTHESIS CLUSTER-SPECIFIC TRANSCRIPTION REGULATOR ATNN-RELATED"/>
    <property type="match status" value="1"/>
</dbReference>
<evidence type="ECO:0000256" key="2">
    <source>
        <dbReference type="ARBA" id="ARBA00022833"/>
    </source>
</evidence>
<evidence type="ECO:0000256" key="6">
    <source>
        <dbReference type="ARBA" id="ARBA00023242"/>
    </source>
</evidence>
<dbReference type="GO" id="GO:0000981">
    <property type="term" value="F:DNA-binding transcription factor activity, RNA polymerase II-specific"/>
    <property type="evidence" value="ECO:0007669"/>
    <property type="project" value="InterPro"/>
</dbReference>
<feature type="compositionally biased region" description="Basic and acidic residues" evidence="7">
    <location>
        <begin position="49"/>
        <end position="59"/>
    </location>
</feature>
<dbReference type="OrthoDB" id="1919336at2759"/>
<keyword evidence="1" id="KW-0479">Metal-binding</keyword>
<evidence type="ECO:0000256" key="7">
    <source>
        <dbReference type="SAM" id="MobiDB-lite"/>
    </source>
</evidence>
<dbReference type="InterPro" id="IPR001138">
    <property type="entry name" value="Zn2Cys6_DnaBD"/>
</dbReference>
<dbReference type="PROSITE" id="PS50048">
    <property type="entry name" value="ZN2_CY6_FUNGAL_2"/>
    <property type="match status" value="1"/>
</dbReference>
<feature type="region of interest" description="Disordered" evidence="7">
    <location>
        <begin position="1"/>
        <end position="81"/>
    </location>
</feature>
<dbReference type="InterPro" id="IPR052360">
    <property type="entry name" value="Transcr_Regulatory_Proteins"/>
</dbReference>
<keyword evidence="3" id="KW-0805">Transcription regulation</keyword>
<dbReference type="EMBL" id="WIGM01000117">
    <property type="protein sequence ID" value="KAF6839150.1"/>
    <property type="molecule type" value="Genomic_DNA"/>
</dbReference>
<keyword evidence="10" id="KW-1185">Reference proteome</keyword>
<keyword evidence="5" id="KW-0804">Transcription</keyword>
<gene>
    <name evidence="9" type="ORF">CMUS01_04345</name>
</gene>
<evidence type="ECO:0000313" key="9">
    <source>
        <dbReference type="EMBL" id="KAF6839150.1"/>
    </source>
</evidence>
<name>A0A8H6NNF3_9PEZI</name>
<comment type="caution">
    <text evidence="9">The sequence shown here is derived from an EMBL/GenBank/DDBJ whole genome shotgun (WGS) entry which is preliminary data.</text>
</comment>
<evidence type="ECO:0000259" key="8">
    <source>
        <dbReference type="PROSITE" id="PS50048"/>
    </source>
</evidence>
<dbReference type="Pfam" id="PF00172">
    <property type="entry name" value="Zn_clus"/>
    <property type="match status" value="1"/>
</dbReference>
<dbReference type="AlphaFoldDB" id="A0A8H6NNF3"/>
<feature type="compositionally biased region" description="Basic residues" evidence="7">
    <location>
        <begin position="71"/>
        <end position="81"/>
    </location>
</feature>
<dbReference type="GO" id="GO:0003677">
    <property type="term" value="F:DNA binding"/>
    <property type="evidence" value="ECO:0007669"/>
    <property type="project" value="UniProtKB-KW"/>
</dbReference>
<dbReference type="CDD" id="cd00067">
    <property type="entry name" value="GAL4"/>
    <property type="match status" value="1"/>
</dbReference>
<dbReference type="GO" id="GO:0008270">
    <property type="term" value="F:zinc ion binding"/>
    <property type="evidence" value="ECO:0007669"/>
    <property type="project" value="InterPro"/>
</dbReference>
<feature type="compositionally biased region" description="Low complexity" evidence="7">
    <location>
        <begin position="1"/>
        <end position="25"/>
    </location>
</feature>
<evidence type="ECO:0000256" key="4">
    <source>
        <dbReference type="ARBA" id="ARBA00023125"/>
    </source>
</evidence>
<evidence type="ECO:0000256" key="5">
    <source>
        <dbReference type="ARBA" id="ARBA00023163"/>
    </source>
</evidence>
<dbReference type="SUPFAM" id="SSF57701">
    <property type="entry name" value="Zn2/Cys6 DNA-binding domain"/>
    <property type="match status" value="1"/>
</dbReference>
<evidence type="ECO:0000256" key="1">
    <source>
        <dbReference type="ARBA" id="ARBA00022723"/>
    </source>
</evidence>
<reference evidence="9" key="1">
    <citation type="journal article" date="2020" name="Phytopathology">
        <title>Genome Sequence Resources of Colletotrichum truncatum, C. plurivorum, C. musicola, and C. sojae: Four Species Pathogenic to Soybean (Glycine max).</title>
        <authorList>
            <person name="Rogerio F."/>
            <person name="Boufleur T.R."/>
            <person name="Ciampi-Guillardi M."/>
            <person name="Sukno S.A."/>
            <person name="Thon M.R."/>
            <person name="Massola Junior N.S."/>
            <person name="Baroncelli R."/>
        </authorList>
    </citation>
    <scope>NUCLEOTIDE SEQUENCE</scope>
    <source>
        <strain evidence="9">LFN0074</strain>
    </source>
</reference>
<dbReference type="Proteomes" id="UP000639643">
    <property type="component" value="Unassembled WGS sequence"/>
</dbReference>
<dbReference type="InterPro" id="IPR036864">
    <property type="entry name" value="Zn2-C6_fun-type_DNA-bd_sf"/>
</dbReference>
<accession>A0A8H6NNF3</accession>
<organism evidence="9 10">
    <name type="scientific">Colletotrichum musicola</name>
    <dbReference type="NCBI Taxonomy" id="2175873"/>
    <lineage>
        <taxon>Eukaryota</taxon>
        <taxon>Fungi</taxon>
        <taxon>Dikarya</taxon>
        <taxon>Ascomycota</taxon>
        <taxon>Pezizomycotina</taxon>
        <taxon>Sordariomycetes</taxon>
        <taxon>Hypocreomycetidae</taxon>
        <taxon>Glomerellales</taxon>
        <taxon>Glomerellaceae</taxon>
        <taxon>Colletotrichum</taxon>
        <taxon>Colletotrichum orchidearum species complex</taxon>
    </lineage>
</organism>
<dbReference type="Gene3D" id="4.10.240.10">
    <property type="entry name" value="Zn(2)-C6 fungal-type DNA-binding domain"/>
    <property type="match status" value="1"/>
</dbReference>
<dbReference type="PROSITE" id="PS00463">
    <property type="entry name" value="ZN2_CY6_FUNGAL_1"/>
    <property type="match status" value="1"/>
</dbReference>
<evidence type="ECO:0000256" key="3">
    <source>
        <dbReference type="ARBA" id="ARBA00023015"/>
    </source>
</evidence>
<keyword evidence="6" id="KW-0539">Nucleus</keyword>